<dbReference type="GO" id="GO:0005737">
    <property type="term" value="C:cytoplasm"/>
    <property type="evidence" value="ECO:0007669"/>
    <property type="project" value="UniProtKB-SubCell"/>
</dbReference>
<dbReference type="PANTHER" id="PTHR46165">
    <property type="entry name" value="SET AND MYND DOMAIN-CONTAINING PROTEIN 4"/>
    <property type="match status" value="1"/>
</dbReference>
<dbReference type="SUPFAM" id="SSF82199">
    <property type="entry name" value="SET domain"/>
    <property type="match status" value="1"/>
</dbReference>
<protein>
    <recommendedName>
        <fullName evidence="13">Protein-lysine N-methyltransferase SMYD4</fullName>
    </recommendedName>
    <alternativeName>
        <fullName evidence="14">SET and MYND domain-containing protein 4</fullName>
    </alternativeName>
</protein>
<dbReference type="InterPro" id="IPR044421">
    <property type="entry name" value="SMYD4_SET"/>
</dbReference>
<dbReference type="GO" id="GO:0032259">
    <property type="term" value="P:methylation"/>
    <property type="evidence" value="ECO:0007669"/>
    <property type="project" value="UniProtKB-KW"/>
</dbReference>
<evidence type="ECO:0000256" key="5">
    <source>
        <dbReference type="ARBA" id="ARBA00022679"/>
    </source>
</evidence>
<feature type="domain" description="SET" evidence="16">
    <location>
        <begin position="137"/>
        <end position="424"/>
    </location>
</feature>
<dbReference type="Gene3D" id="1.25.40.10">
    <property type="entry name" value="Tetratricopeptide repeat domain"/>
    <property type="match status" value="1"/>
</dbReference>
<dbReference type="AlphaFoldDB" id="A0A2G8L8R3"/>
<dbReference type="GO" id="GO:0008168">
    <property type="term" value="F:methyltransferase activity"/>
    <property type="evidence" value="ECO:0007669"/>
    <property type="project" value="UniProtKB-KW"/>
</dbReference>
<accession>A0A2G8L8R3</accession>
<dbReference type="EMBL" id="MRZV01000172">
    <property type="protein sequence ID" value="PIK56530.1"/>
    <property type="molecule type" value="Genomic_DNA"/>
</dbReference>
<keyword evidence="8 15" id="KW-0863">Zinc-finger</keyword>
<dbReference type="CDD" id="cd10536">
    <property type="entry name" value="SET_SMYD4"/>
    <property type="match status" value="1"/>
</dbReference>
<dbReference type="GO" id="GO:0008270">
    <property type="term" value="F:zinc ion binding"/>
    <property type="evidence" value="ECO:0007669"/>
    <property type="project" value="UniProtKB-KW"/>
</dbReference>
<keyword evidence="4" id="KW-0489">Methyltransferase</keyword>
<reference evidence="18 19" key="1">
    <citation type="journal article" date="2017" name="PLoS Biol.">
        <title>The sea cucumber genome provides insights into morphological evolution and visceral regeneration.</title>
        <authorList>
            <person name="Zhang X."/>
            <person name="Sun L."/>
            <person name="Yuan J."/>
            <person name="Sun Y."/>
            <person name="Gao Y."/>
            <person name="Zhang L."/>
            <person name="Li S."/>
            <person name="Dai H."/>
            <person name="Hamel J.F."/>
            <person name="Liu C."/>
            <person name="Yu Y."/>
            <person name="Liu S."/>
            <person name="Lin W."/>
            <person name="Guo K."/>
            <person name="Jin S."/>
            <person name="Xu P."/>
            <person name="Storey K.B."/>
            <person name="Huan P."/>
            <person name="Zhang T."/>
            <person name="Zhou Y."/>
            <person name="Zhang J."/>
            <person name="Lin C."/>
            <person name="Li X."/>
            <person name="Xing L."/>
            <person name="Huo D."/>
            <person name="Sun M."/>
            <person name="Wang L."/>
            <person name="Mercier A."/>
            <person name="Li F."/>
            <person name="Yang H."/>
            <person name="Xiang J."/>
        </authorList>
    </citation>
    <scope>NUCLEOTIDE SEQUENCE [LARGE SCALE GENOMIC DNA]</scope>
    <source>
        <strain evidence="18">Shaxun</strain>
        <tissue evidence="18">Muscle</tissue>
    </source>
</reference>
<dbReference type="Gene3D" id="6.10.140.2220">
    <property type="match status" value="1"/>
</dbReference>
<dbReference type="InterPro" id="IPR001214">
    <property type="entry name" value="SET_dom"/>
</dbReference>
<dbReference type="InterPro" id="IPR011990">
    <property type="entry name" value="TPR-like_helical_dom_sf"/>
</dbReference>
<keyword evidence="3" id="KW-0963">Cytoplasm</keyword>
<dbReference type="InterPro" id="IPR046341">
    <property type="entry name" value="SET_dom_sf"/>
</dbReference>
<dbReference type="PROSITE" id="PS50280">
    <property type="entry name" value="SET"/>
    <property type="match status" value="1"/>
</dbReference>
<dbReference type="InterPro" id="IPR052097">
    <property type="entry name" value="SET-MYND_domain_protein"/>
</dbReference>
<organism evidence="18 19">
    <name type="scientific">Stichopus japonicus</name>
    <name type="common">Sea cucumber</name>
    <dbReference type="NCBI Taxonomy" id="307972"/>
    <lineage>
        <taxon>Eukaryota</taxon>
        <taxon>Metazoa</taxon>
        <taxon>Echinodermata</taxon>
        <taxon>Eleutherozoa</taxon>
        <taxon>Echinozoa</taxon>
        <taxon>Holothuroidea</taxon>
        <taxon>Aspidochirotacea</taxon>
        <taxon>Aspidochirotida</taxon>
        <taxon>Stichopodidae</taxon>
        <taxon>Apostichopus</taxon>
    </lineage>
</organism>
<evidence type="ECO:0000256" key="13">
    <source>
        <dbReference type="ARBA" id="ARBA00093635"/>
    </source>
</evidence>
<comment type="subcellular location">
    <subcellularLocation>
        <location evidence="2">Cytoplasm</location>
    </subcellularLocation>
    <subcellularLocation>
        <location evidence="1">Nucleus</location>
    </subcellularLocation>
</comment>
<evidence type="ECO:0000256" key="8">
    <source>
        <dbReference type="ARBA" id="ARBA00022771"/>
    </source>
</evidence>
<evidence type="ECO:0000313" key="18">
    <source>
        <dbReference type="EMBL" id="PIK56530.1"/>
    </source>
</evidence>
<dbReference type="GO" id="GO:0042826">
    <property type="term" value="F:histone deacetylase binding"/>
    <property type="evidence" value="ECO:0007669"/>
    <property type="project" value="TreeGrafter"/>
</dbReference>
<keyword evidence="7" id="KW-0479">Metal-binding</keyword>
<dbReference type="Proteomes" id="UP000230750">
    <property type="component" value="Unassembled WGS sequence"/>
</dbReference>
<evidence type="ECO:0000256" key="11">
    <source>
        <dbReference type="ARBA" id="ARBA00048985"/>
    </source>
</evidence>
<comment type="caution">
    <text evidence="18">The sequence shown here is derived from an EMBL/GenBank/DDBJ whole genome shotgun (WGS) entry which is preliminary data.</text>
</comment>
<evidence type="ECO:0000256" key="14">
    <source>
        <dbReference type="ARBA" id="ARBA00093680"/>
    </source>
</evidence>
<dbReference type="STRING" id="307972.A0A2G8L8R3"/>
<evidence type="ECO:0000256" key="4">
    <source>
        <dbReference type="ARBA" id="ARBA00022603"/>
    </source>
</evidence>
<dbReference type="GO" id="GO:0005634">
    <property type="term" value="C:nucleus"/>
    <property type="evidence" value="ECO:0007669"/>
    <property type="project" value="UniProtKB-SubCell"/>
</dbReference>
<comment type="catalytic activity">
    <reaction evidence="11">
        <text>L-lysyl-[protein] + S-adenosyl-L-methionine = N(6)-methyl-L-lysyl-[protein] + S-adenosyl-L-homocysteine + H(+)</text>
        <dbReference type="Rhea" id="RHEA:51736"/>
        <dbReference type="Rhea" id="RHEA-COMP:9752"/>
        <dbReference type="Rhea" id="RHEA-COMP:13053"/>
        <dbReference type="ChEBI" id="CHEBI:15378"/>
        <dbReference type="ChEBI" id="CHEBI:29969"/>
        <dbReference type="ChEBI" id="CHEBI:57856"/>
        <dbReference type="ChEBI" id="CHEBI:59789"/>
        <dbReference type="ChEBI" id="CHEBI:61929"/>
    </reaction>
</comment>
<evidence type="ECO:0000256" key="10">
    <source>
        <dbReference type="ARBA" id="ARBA00023242"/>
    </source>
</evidence>
<evidence type="ECO:0000256" key="9">
    <source>
        <dbReference type="ARBA" id="ARBA00022833"/>
    </source>
</evidence>
<dbReference type="Gene3D" id="1.10.220.160">
    <property type="match status" value="1"/>
</dbReference>
<evidence type="ECO:0000313" key="19">
    <source>
        <dbReference type="Proteomes" id="UP000230750"/>
    </source>
</evidence>
<evidence type="ECO:0000259" key="16">
    <source>
        <dbReference type="PROSITE" id="PS50280"/>
    </source>
</evidence>
<proteinExistence type="predicted"/>
<evidence type="ECO:0000259" key="17">
    <source>
        <dbReference type="PROSITE" id="PS50865"/>
    </source>
</evidence>
<feature type="domain" description="MYND-type" evidence="17">
    <location>
        <begin position="182"/>
        <end position="221"/>
    </location>
</feature>
<dbReference type="Pfam" id="PF01753">
    <property type="entry name" value="zf-MYND"/>
    <property type="match status" value="1"/>
</dbReference>
<sequence>MEGKCNLTLLSDVTDGCGFFFHSDFGLLSKHISKQLAVDDVDRALKYGYPLQQKYKILIRKGECLRNQGCMQDATIALKLALDSLSESTLTTAEIKVKSEKIANLLRSCSSESVREEKATASSCGFDPHPSIANASRQISLQYSTEKGRYLVAETVIQAGDVIISEKPFAVVLLPDHYDTHCHYCCDRALAPVMCSHCIHVQYCSEVCKDAAWEDYHEVECPMWEVLQEIDSLGHLGVRIILSAGIHKETMISSFSKSLPTTSNGIPGCRADGIYQADYGAVYSLQTHIDNQTQENLFQASMTGLLLSICVHIRLGKDNSVHWDALCNDTEVCALAGLISRHILQLRCNVHAITAVHPQGHADDPGRKVETTEQVRVASAVYPTVSLMNHGCDPNVIASFNGSDVTIRATRNIKNGEEICHSYGPHKNHMPVAERLRKLKEQYFFDCTCSACHMTEKEPSDWSMFKCSNCDQPATLLDSDLVCTNQQCLHKESAKEKLKLKEKADNLFKEGVRCCDKEDVEKSLQLLQQSLHIHEMVLFKHHRTIAEVRDCLARCYALQVHLALFCLLYKPESSTRKQIKKAKRVITKALPLLSRYYGNQHESVQELLEMQACLLSL</sequence>
<keyword evidence="9" id="KW-0862">Zinc</keyword>
<dbReference type="InterPro" id="IPR002893">
    <property type="entry name" value="Znf_MYND"/>
</dbReference>
<dbReference type="SUPFAM" id="SSF144232">
    <property type="entry name" value="HIT/MYND zinc finger-like"/>
    <property type="match status" value="1"/>
</dbReference>
<evidence type="ECO:0000256" key="6">
    <source>
        <dbReference type="ARBA" id="ARBA00022691"/>
    </source>
</evidence>
<evidence type="ECO:0000256" key="12">
    <source>
        <dbReference type="ARBA" id="ARBA00093423"/>
    </source>
</evidence>
<gene>
    <name evidence="18" type="ORF">BSL78_06547</name>
</gene>
<evidence type="ECO:0000256" key="1">
    <source>
        <dbReference type="ARBA" id="ARBA00004123"/>
    </source>
</evidence>
<dbReference type="Gene3D" id="2.170.270.10">
    <property type="entry name" value="SET domain"/>
    <property type="match status" value="1"/>
</dbReference>
<name>A0A2G8L8R3_STIJA</name>
<keyword evidence="5" id="KW-0808">Transferase</keyword>
<comment type="function">
    <text evidence="12">Protein-lysine N-methyltransferase. Monomethylates PRMT5, modulating its transcriptional activity. May also act as a histone methyltransferase. Plays a critical role in cardiac development. Acts as a key epigenetic regulator of gene expression during cardiac development via its dual activities as a methyltransferase and negative regulator of HDAC1.</text>
</comment>
<dbReference type="OrthoDB" id="62495at2759"/>
<keyword evidence="19" id="KW-1185">Reference proteome</keyword>
<dbReference type="PANTHER" id="PTHR46165:SF2">
    <property type="entry name" value="SET AND MYND DOMAIN-CONTAINING PROTEIN 4"/>
    <property type="match status" value="1"/>
</dbReference>
<evidence type="ECO:0000256" key="3">
    <source>
        <dbReference type="ARBA" id="ARBA00022490"/>
    </source>
</evidence>
<dbReference type="Pfam" id="PF00856">
    <property type="entry name" value="SET"/>
    <property type="match status" value="1"/>
</dbReference>
<keyword evidence="6" id="KW-0949">S-adenosyl-L-methionine</keyword>
<dbReference type="PROSITE" id="PS50865">
    <property type="entry name" value="ZF_MYND_2"/>
    <property type="match status" value="1"/>
</dbReference>
<evidence type="ECO:0000256" key="7">
    <source>
        <dbReference type="ARBA" id="ARBA00022723"/>
    </source>
</evidence>
<evidence type="ECO:0000256" key="15">
    <source>
        <dbReference type="PROSITE-ProRule" id="PRU00134"/>
    </source>
</evidence>
<keyword evidence="10" id="KW-0539">Nucleus</keyword>
<evidence type="ECO:0000256" key="2">
    <source>
        <dbReference type="ARBA" id="ARBA00004496"/>
    </source>
</evidence>